<evidence type="ECO:0000313" key="8">
    <source>
        <dbReference type="EMBL" id="MCF0265204.1"/>
    </source>
</evidence>
<dbReference type="PANTHER" id="PTHR43500:SF1">
    <property type="entry name" value="CYSTATHIONINE BETA-LYASE-RELATED"/>
    <property type="match status" value="1"/>
</dbReference>
<evidence type="ECO:0000256" key="7">
    <source>
        <dbReference type="RuleBase" id="RU362118"/>
    </source>
</evidence>
<dbReference type="GO" id="GO:0030170">
    <property type="term" value="F:pyridoxal phosphate binding"/>
    <property type="evidence" value="ECO:0007669"/>
    <property type="project" value="InterPro"/>
</dbReference>
<dbReference type="InterPro" id="IPR015422">
    <property type="entry name" value="PyrdxlP-dep_Trfase_small"/>
</dbReference>
<dbReference type="SUPFAM" id="SSF53383">
    <property type="entry name" value="PLP-dependent transferases"/>
    <property type="match status" value="1"/>
</dbReference>
<comment type="similarity">
    <text evidence="2 7">Belongs to the trans-sulfuration enzymes family.</text>
</comment>
<evidence type="ECO:0000256" key="1">
    <source>
        <dbReference type="ARBA" id="ARBA00001933"/>
    </source>
</evidence>
<dbReference type="InterPro" id="IPR000277">
    <property type="entry name" value="Cys/Met-Metab_PyrdxlP-dep_enz"/>
</dbReference>
<dbReference type="InterPro" id="IPR015421">
    <property type="entry name" value="PyrdxlP-dep_Trfase_major"/>
</dbReference>
<evidence type="ECO:0000313" key="9">
    <source>
        <dbReference type="Proteomes" id="UP000887320"/>
    </source>
</evidence>
<evidence type="ECO:0000256" key="6">
    <source>
        <dbReference type="PIRSR" id="PIRSR001434-2"/>
    </source>
</evidence>
<comment type="catalytic activity">
    <reaction evidence="5">
        <text>L,L-cystathionine + H2O = L-homocysteine + pyruvate + NH4(+)</text>
        <dbReference type="Rhea" id="RHEA:13965"/>
        <dbReference type="ChEBI" id="CHEBI:15361"/>
        <dbReference type="ChEBI" id="CHEBI:15377"/>
        <dbReference type="ChEBI" id="CHEBI:28938"/>
        <dbReference type="ChEBI" id="CHEBI:58161"/>
        <dbReference type="ChEBI" id="CHEBI:58199"/>
    </reaction>
</comment>
<dbReference type="GO" id="GO:0019450">
    <property type="term" value="P:L-cysteine catabolic process to pyruvate"/>
    <property type="evidence" value="ECO:0007669"/>
    <property type="project" value="TreeGrafter"/>
</dbReference>
<dbReference type="Gene3D" id="3.90.1150.10">
    <property type="entry name" value="Aspartate Aminotransferase, domain 1"/>
    <property type="match status" value="1"/>
</dbReference>
<dbReference type="InterPro" id="IPR006233">
    <property type="entry name" value="Cys_b_lyase_bac"/>
</dbReference>
<dbReference type="FunFam" id="3.40.640.10:FF:000046">
    <property type="entry name" value="Cystathionine gamma-lyase"/>
    <property type="match status" value="1"/>
</dbReference>
<dbReference type="NCBIfam" id="TIGR01324">
    <property type="entry name" value="cysta_beta_ly_B"/>
    <property type="match status" value="1"/>
</dbReference>
<evidence type="ECO:0000256" key="5">
    <source>
        <dbReference type="ARBA" id="ARBA00047517"/>
    </source>
</evidence>
<dbReference type="GO" id="GO:0019346">
    <property type="term" value="P:transsulfuration"/>
    <property type="evidence" value="ECO:0007669"/>
    <property type="project" value="InterPro"/>
</dbReference>
<evidence type="ECO:0000256" key="4">
    <source>
        <dbReference type="ARBA" id="ARBA00023239"/>
    </source>
</evidence>
<dbReference type="EC" id="4.4.1.8" evidence="8"/>
<organism evidence="8 9">
    <name type="scientific">Acinetobacter guillouiae</name>
    <name type="common">Acinetobacter genomosp. 11</name>
    <dbReference type="NCBI Taxonomy" id="106649"/>
    <lineage>
        <taxon>Bacteria</taxon>
        <taxon>Pseudomonadati</taxon>
        <taxon>Pseudomonadota</taxon>
        <taxon>Gammaproteobacteria</taxon>
        <taxon>Moraxellales</taxon>
        <taxon>Moraxellaceae</taxon>
        <taxon>Acinetobacter</taxon>
    </lineage>
</organism>
<dbReference type="AlphaFoldDB" id="A0A8X8GKR4"/>
<reference evidence="8" key="1">
    <citation type="submission" date="2021-07" db="EMBL/GenBank/DDBJ databases">
        <authorList>
            <person name="Fernandez M."/>
            <person name="Pereira P."/>
            <person name="Torres Tejerizo G.A."/>
            <person name="Gonzalez P."/>
            <person name="Agostini E."/>
        </authorList>
    </citation>
    <scope>NUCLEOTIDE SEQUENCE</scope>
    <source>
        <strain evidence="8">SFC 500-1A</strain>
    </source>
</reference>
<evidence type="ECO:0000256" key="3">
    <source>
        <dbReference type="ARBA" id="ARBA00022898"/>
    </source>
</evidence>
<dbReference type="InterPro" id="IPR015424">
    <property type="entry name" value="PyrdxlP-dep_Trfase"/>
</dbReference>
<dbReference type="EMBL" id="JAHWXT010000004">
    <property type="protein sequence ID" value="MCF0265204.1"/>
    <property type="molecule type" value="Genomic_DNA"/>
</dbReference>
<dbReference type="PANTHER" id="PTHR43500">
    <property type="entry name" value="CYSTATHIONINE BETA-LYASE-RELATED"/>
    <property type="match status" value="1"/>
</dbReference>
<sequence>MNHFCTQVINLGRTPQRFDGLVNTPVYRGSTIVVDSFKEWEDHKQNGGVYKHYGRFGAATAKSFECAINALEDGAGCMVFPSGLSACTHALMAFVAAGDHVLIADNIYGPTRSFADSMLPKLGIHVEYFNSCDLDELNNKINPKTSVVFVESPGSITFEISDIAAISEISHRMNAKVLVDNSWATPLFFQPLKHGADVSIQAVTKYIGGHSDILMGTATANAASIEQLNKVVHFFGETTSPDDIYLASRGLRSLAVRLKQHEENGVILAHYLNEHPAIDVVNHPALVMNPYHKLWQQSFSGSTGLFSFYLKQNNPRFVEAFFDSLKLFHIGLSWGGFESLILPVGIPYRTQSHLPSRGYLVRLHAGLEHVDDLKADLDEALAIAQRAIA</sequence>
<dbReference type="RefSeq" id="WP_234623484.1">
    <property type="nucleotide sequence ID" value="NZ_JAHWXT010000004.1"/>
</dbReference>
<dbReference type="GO" id="GO:0047804">
    <property type="term" value="F:cysteine-S-conjugate beta-lyase activity"/>
    <property type="evidence" value="ECO:0007669"/>
    <property type="project" value="InterPro"/>
</dbReference>
<dbReference type="Pfam" id="PF01053">
    <property type="entry name" value="Cys_Met_Meta_PP"/>
    <property type="match status" value="1"/>
</dbReference>
<dbReference type="Proteomes" id="UP000887320">
    <property type="component" value="Unassembled WGS sequence"/>
</dbReference>
<gene>
    <name evidence="8" type="primary">metC</name>
    <name evidence="8" type="ORF">KW868_12150</name>
</gene>
<comment type="cofactor">
    <cofactor evidence="1 7">
        <name>pyridoxal 5'-phosphate</name>
        <dbReference type="ChEBI" id="CHEBI:597326"/>
    </cofactor>
</comment>
<accession>A0A8X8GKR4</accession>
<comment type="caution">
    <text evidence="8">The sequence shown here is derived from an EMBL/GenBank/DDBJ whole genome shotgun (WGS) entry which is preliminary data.</text>
</comment>
<keyword evidence="4 8" id="KW-0456">Lyase</keyword>
<proteinExistence type="inferred from homology"/>
<keyword evidence="3 6" id="KW-0663">Pyridoxal phosphate</keyword>
<name>A0A8X8GKR4_ACIGI</name>
<dbReference type="PIRSF" id="PIRSF001434">
    <property type="entry name" value="CGS"/>
    <property type="match status" value="1"/>
</dbReference>
<dbReference type="Gene3D" id="3.40.640.10">
    <property type="entry name" value="Type I PLP-dependent aspartate aminotransferase-like (Major domain)"/>
    <property type="match status" value="1"/>
</dbReference>
<feature type="modified residue" description="N6-(pyridoxal phosphate)lysine" evidence="6">
    <location>
        <position position="205"/>
    </location>
</feature>
<evidence type="ECO:0000256" key="2">
    <source>
        <dbReference type="ARBA" id="ARBA00009077"/>
    </source>
</evidence>
<protein>
    <submittedName>
        <fullName evidence="8">Cystathionine beta-lyase</fullName>
        <ecNumber evidence="8">4.4.1.8</ecNumber>
    </submittedName>
</protein>